<protein>
    <submittedName>
        <fullName evidence="5">Autoinducer binding domain-containing protein</fullName>
    </submittedName>
</protein>
<dbReference type="CDD" id="cd06170">
    <property type="entry name" value="LuxR_C_like"/>
    <property type="match status" value="1"/>
</dbReference>
<dbReference type="AlphaFoldDB" id="A0A934M0A4"/>
<evidence type="ECO:0000256" key="2">
    <source>
        <dbReference type="ARBA" id="ARBA00023125"/>
    </source>
</evidence>
<dbReference type="EMBL" id="JAEIJD010000004">
    <property type="protein sequence ID" value="MBI6629548.1"/>
    <property type="molecule type" value="Genomic_DNA"/>
</dbReference>
<dbReference type="PANTHER" id="PTHR44688">
    <property type="entry name" value="DNA-BINDING TRANSCRIPTIONAL ACTIVATOR DEVR_DOSR"/>
    <property type="match status" value="1"/>
</dbReference>
<evidence type="ECO:0000313" key="6">
    <source>
        <dbReference type="Proteomes" id="UP000613255"/>
    </source>
</evidence>
<dbReference type="InterPro" id="IPR036693">
    <property type="entry name" value="TF_LuxR_autoind-bd_dom_sf"/>
</dbReference>
<dbReference type="SUPFAM" id="SSF75516">
    <property type="entry name" value="Pheromone-binding domain of LuxR-like quorum-sensing transcription factors"/>
    <property type="match status" value="1"/>
</dbReference>
<organism evidence="5 6">
    <name type="scientific">Pontibaca salina</name>
    <dbReference type="NCBI Taxonomy" id="2795731"/>
    <lineage>
        <taxon>Bacteria</taxon>
        <taxon>Pseudomonadati</taxon>
        <taxon>Pseudomonadota</taxon>
        <taxon>Alphaproteobacteria</taxon>
        <taxon>Rhodobacterales</taxon>
        <taxon>Roseobacteraceae</taxon>
        <taxon>Pontibaca</taxon>
    </lineage>
</organism>
<dbReference type="InterPro" id="IPR016032">
    <property type="entry name" value="Sig_transdc_resp-reg_C-effctor"/>
</dbReference>
<comment type="caution">
    <text evidence="5">The sequence shown here is derived from an EMBL/GenBank/DDBJ whole genome shotgun (WGS) entry which is preliminary data.</text>
</comment>
<keyword evidence="3" id="KW-0804">Transcription</keyword>
<dbReference type="Pfam" id="PF03472">
    <property type="entry name" value="Autoind_bind"/>
    <property type="match status" value="1"/>
</dbReference>
<keyword evidence="1" id="KW-0805">Transcription regulation</keyword>
<feature type="domain" description="HTH luxR-type" evidence="4">
    <location>
        <begin position="163"/>
        <end position="228"/>
    </location>
</feature>
<dbReference type="InterPro" id="IPR000792">
    <property type="entry name" value="Tscrpt_reg_LuxR_C"/>
</dbReference>
<dbReference type="PRINTS" id="PR00038">
    <property type="entry name" value="HTHLUXR"/>
</dbReference>
<dbReference type="Gene3D" id="1.10.10.10">
    <property type="entry name" value="Winged helix-like DNA-binding domain superfamily/Winged helix DNA-binding domain"/>
    <property type="match status" value="1"/>
</dbReference>
<dbReference type="Gene3D" id="3.30.450.80">
    <property type="entry name" value="Transcription factor LuxR-like, autoinducer-binding domain"/>
    <property type="match status" value="1"/>
</dbReference>
<keyword evidence="2" id="KW-0238">DNA-binding</keyword>
<sequence>MAVIDLSKLPFPDNDLEKFLDSVCETHELDFAAYAGMNPVTQTVHGFVNYPQEWQTHYVNQNYVNRDPTLLLAKRSIAPVDWQRLRQEPSFDMVFSDAHDFGISDQGLTIPVRGPFGDIGLFSVTRKCSAHDWALLKAKILGDLQQAAVHLHDHVIQSEALSSVLGPPALSAREIEILQWTAAGKSQQDTADILSISHRTIEVHLRSAREKLGALTTAQAIGRAISRGLIYPA</sequence>
<gene>
    <name evidence="5" type="ORF">JAO82_06585</name>
</gene>
<evidence type="ECO:0000256" key="3">
    <source>
        <dbReference type="ARBA" id="ARBA00023163"/>
    </source>
</evidence>
<proteinExistence type="predicted"/>
<dbReference type="InterPro" id="IPR005143">
    <property type="entry name" value="TF_LuxR_autoind-bd_dom"/>
</dbReference>
<evidence type="ECO:0000256" key="1">
    <source>
        <dbReference type="ARBA" id="ARBA00023015"/>
    </source>
</evidence>
<accession>A0A934M0A4</accession>
<dbReference type="PROSITE" id="PS50043">
    <property type="entry name" value="HTH_LUXR_2"/>
    <property type="match status" value="1"/>
</dbReference>
<dbReference type="GO" id="GO:0003677">
    <property type="term" value="F:DNA binding"/>
    <property type="evidence" value="ECO:0007669"/>
    <property type="project" value="UniProtKB-KW"/>
</dbReference>
<dbReference type="PANTHER" id="PTHR44688:SF16">
    <property type="entry name" value="DNA-BINDING TRANSCRIPTIONAL ACTIVATOR DEVR_DOSR"/>
    <property type="match status" value="1"/>
</dbReference>
<dbReference type="InterPro" id="IPR036388">
    <property type="entry name" value="WH-like_DNA-bd_sf"/>
</dbReference>
<dbReference type="GO" id="GO:0006355">
    <property type="term" value="P:regulation of DNA-templated transcription"/>
    <property type="evidence" value="ECO:0007669"/>
    <property type="project" value="InterPro"/>
</dbReference>
<dbReference type="SMART" id="SM00421">
    <property type="entry name" value="HTH_LUXR"/>
    <property type="match status" value="1"/>
</dbReference>
<dbReference type="SUPFAM" id="SSF46894">
    <property type="entry name" value="C-terminal effector domain of the bipartite response regulators"/>
    <property type="match status" value="1"/>
</dbReference>
<dbReference type="RefSeq" id="WP_198685579.1">
    <property type="nucleotide sequence ID" value="NZ_JAEIJD010000004.1"/>
</dbReference>
<name>A0A934M0A4_9RHOB</name>
<keyword evidence="6" id="KW-1185">Reference proteome</keyword>
<evidence type="ECO:0000313" key="5">
    <source>
        <dbReference type="EMBL" id="MBI6629548.1"/>
    </source>
</evidence>
<evidence type="ECO:0000259" key="4">
    <source>
        <dbReference type="PROSITE" id="PS50043"/>
    </source>
</evidence>
<dbReference type="Proteomes" id="UP000613255">
    <property type="component" value="Unassembled WGS sequence"/>
</dbReference>
<dbReference type="Pfam" id="PF00196">
    <property type="entry name" value="GerE"/>
    <property type="match status" value="1"/>
</dbReference>
<reference evidence="5" key="1">
    <citation type="submission" date="2020-12" db="EMBL/GenBank/DDBJ databases">
        <title>Pontibaca salina gen. nov., sp. nov., isolated from marine sediment.</title>
        <authorList>
            <person name="Bo J."/>
            <person name="Wang S."/>
            <person name="Song X."/>
            <person name="Du Z."/>
        </authorList>
    </citation>
    <scope>NUCLEOTIDE SEQUENCE</scope>
    <source>
        <strain evidence="5">S1109L</strain>
    </source>
</reference>